<keyword evidence="3 15" id="KW-0547">Nucleotide-binding</keyword>
<evidence type="ECO:0000256" key="16">
    <source>
        <dbReference type="SAM" id="MobiDB-lite"/>
    </source>
</evidence>
<dbReference type="GO" id="GO:0043138">
    <property type="term" value="F:3'-5' DNA helicase activity"/>
    <property type="evidence" value="ECO:0007669"/>
    <property type="project" value="UniProtKB-EC"/>
</dbReference>
<dbReference type="KEGG" id="xyl:ET495_16595"/>
<sequence>MRHADRLRPRLVAPAPAGAGVVLDRTQRAALEAARTASALLVAGAPGTGRTTLAAAVAVEAVTTWGLDPARVLVLAASRRGAARLRDQVASASGRTIGAPMVRTAASAAFAVLRTRAAAVGEPPPTLVSGPEQDLVLGELLAGHLEGEGTALLVPDGLPEEALGLRGFRQELRDLLMRAAERGVGPADLAELGRAHARPEWRMAAQLYEEYLDVTSLRAGTPDSGARYDPAVVIDEAAQALAAWDEEVPGGARPGWDLVVVDDYQEATVATARLLRVLHGSGRHGTSTAGADGARLVLLADPDSAVQGFRGATPGLVGRAAAPGVSSGAFDADVVVLGTVWRQTEVLREVTRAVTSRIPTVGGPLQRGAAAAEERDGRGGMDVAGAGSAASPDVGGVPGGVPDGVPGSDDGVSRIGPHADGEPSAGAAETTPGGADAPSGVAVAVLAGTSQEAAYIARELRAEHLVHGTPWERMAVVARTGDRLAALRRDLVAASVPVALLGSDVPLRDEPAVAPLLAALRVSAGPPPGSLEAVLDDLAGGRATAAGTDAGGRADGAVAAVDGDPSRSTGVEAAPPAFALLDPATAAALLTSPVGGLDAVALRRLRRALRAEELDGGGGRSSDALLVEVLGDPARAASLPAAVRRGPTAVARVLAAGRAAAGEPGATAQTVLWAVWHATGLADRWRDNALAGGPAGARADRDLDAVLALFRAAETYVDRLPGAPVAAFVDYLDSQDLPADSLAAAAVGARAVEALTPAGAAGREWDVVVVAGVQDGVWPDLRLRDSLLGSQALVELLAGRSQDAHGLGPEARSQVLADELRAFAVATSRARRRLLVTAVEDAEDAPSVFCDLVEPPDGEDEERDSRRVEVDAPLDLRGVVATARAVLVRAAAARTPGPDGDALGAACQAVGSGGSDPGQGTTEASVAAALLADLAAAGVPEADPRTWYGVAGASSDGALWSDDAVVPVSPSKVETVTTCALRWAFEAAGGTAADDTSQTLGTLVHAIAEDLPTGSLHELKAELDRRWPQLALPPGWPARQLRKRADRMIERLAGYLGDAGTPLAVEAAFDLEVGRARLRGKIDRVEDAGAGAALVADLKTGRSAPTKDKAAEHPQLGAYQLAVEAGALGLPDGTRSAGARLVYVGTDTVSASLREQSALAPEPDGSSWARALVEGAADSMAAARFAAHTNDLCPMCPVRRSCPLQPEGRGVVA</sequence>
<dbReference type="EC" id="5.6.2.4" evidence="13"/>
<evidence type="ECO:0000256" key="13">
    <source>
        <dbReference type="ARBA" id="ARBA00034808"/>
    </source>
</evidence>
<dbReference type="InterPro" id="IPR038726">
    <property type="entry name" value="PDDEXK_AddAB-type"/>
</dbReference>
<keyword evidence="7" id="KW-0269">Exonuclease</keyword>
<keyword evidence="10" id="KW-0234">DNA repair</keyword>
<dbReference type="Gene3D" id="3.90.320.10">
    <property type="match status" value="1"/>
</dbReference>
<dbReference type="InterPro" id="IPR014017">
    <property type="entry name" value="DNA_helicase_UvrD-like_C"/>
</dbReference>
<proteinExistence type="inferred from homology"/>
<dbReference type="Pfam" id="PF00580">
    <property type="entry name" value="UvrD-helicase"/>
    <property type="match status" value="1"/>
</dbReference>
<evidence type="ECO:0000256" key="3">
    <source>
        <dbReference type="ARBA" id="ARBA00022741"/>
    </source>
</evidence>
<evidence type="ECO:0000256" key="6">
    <source>
        <dbReference type="ARBA" id="ARBA00022806"/>
    </source>
</evidence>
<keyword evidence="8 15" id="KW-0067">ATP-binding</keyword>
<dbReference type="InterPro" id="IPR011604">
    <property type="entry name" value="PDDEXK-like_dom_sf"/>
</dbReference>
<dbReference type="GO" id="GO:0000725">
    <property type="term" value="P:recombinational repair"/>
    <property type="evidence" value="ECO:0007669"/>
    <property type="project" value="TreeGrafter"/>
</dbReference>
<feature type="domain" description="UvrD-like helicase ATP-binding" evidence="17">
    <location>
        <begin position="23"/>
        <end position="344"/>
    </location>
</feature>
<keyword evidence="20" id="KW-1185">Reference proteome</keyword>
<protein>
    <recommendedName>
        <fullName evidence="13">DNA 3'-5' helicase</fullName>
        <ecNumber evidence="13">5.6.2.4</ecNumber>
    </recommendedName>
</protein>
<evidence type="ECO:0000256" key="7">
    <source>
        <dbReference type="ARBA" id="ARBA00022839"/>
    </source>
</evidence>
<name>A0A4P6EPY9_9MICO</name>
<comment type="similarity">
    <text evidence="1">Belongs to the helicase family. UvrD subfamily.</text>
</comment>
<dbReference type="Pfam" id="PF12705">
    <property type="entry name" value="PDDEXK_1"/>
    <property type="match status" value="1"/>
</dbReference>
<organism evidence="19 20">
    <name type="scientific">Xylanimonas allomyrinae</name>
    <dbReference type="NCBI Taxonomy" id="2509459"/>
    <lineage>
        <taxon>Bacteria</taxon>
        <taxon>Bacillati</taxon>
        <taxon>Actinomycetota</taxon>
        <taxon>Actinomycetes</taxon>
        <taxon>Micrococcales</taxon>
        <taxon>Promicromonosporaceae</taxon>
        <taxon>Xylanimonas</taxon>
    </lineage>
</organism>
<dbReference type="Proteomes" id="UP000291758">
    <property type="component" value="Chromosome"/>
</dbReference>
<evidence type="ECO:0000256" key="1">
    <source>
        <dbReference type="ARBA" id="ARBA00009922"/>
    </source>
</evidence>
<dbReference type="GO" id="GO:0004527">
    <property type="term" value="F:exonuclease activity"/>
    <property type="evidence" value="ECO:0007669"/>
    <property type="project" value="UniProtKB-KW"/>
</dbReference>
<dbReference type="OrthoDB" id="5240387at2"/>
<keyword evidence="11" id="KW-0413">Isomerase</keyword>
<keyword evidence="6 15" id="KW-0347">Helicase</keyword>
<evidence type="ECO:0000259" key="18">
    <source>
        <dbReference type="PROSITE" id="PS51217"/>
    </source>
</evidence>
<keyword evidence="9" id="KW-0238">DNA-binding</keyword>
<dbReference type="InterPro" id="IPR027417">
    <property type="entry name" value="P-loop_NTPase"/>
</dbReference>
<evidence type="ECO:0000256" key="14">
    <source>
        <dbReference type="ARBA" id="ARBA00048988"/>
    </source>
</evidence>
<dbReference type="PANTHER" id="PTHR11070">
    <property type="entry name" value="UVRD / RECB / PCRA DNA HELICASE FAMILY MEMBER"/>
    <property type="match status" value="1"/>
</dbReference>
<evidence type="ECO:0000259" key="17">
    <source>
        <dbReference type="PROSITE" id="PS51198"/>
    </source>
</evidence>
<comment type="catalytic activity">
    <reaction evidence="12">
        <text>Couples ATP hydrolysis with the unwinding of duplex DNA by translocating in the 3'-5' direction.</text>
        <dbReference type="EC" id="5.6.2.4"/>
    </reaction>
</comment>
<keyword evidence="5 15" id="KW-0378">Hydrolase</keyword>
<dbReference type="SUPFAM" id="SSF52540">
    <property type="entry name" value="P-loop containing nucleoside triphosphate hydrolases"/>
    <property type="match status" value="1"/>
</dbReference>
<evidence type="ECO:0000256" key="5">
    <source>
        <dbReference type="ARBA" id="ARBA00022801"/>
    </source>
</evidence>
<feature type="binding site" evidence="15">
    <location>
        <begin position="44"/>
        <end position="51"/>
    </location>
    <ligand>
        <name>ATP</name>
        <dbReference type="ChEBI" id="CHEBI:30616"/>
    </ligand>
</feature>
<comment type="catalytic activity">
    <reaction evidence="14">
        <text>ATP + H2O = ADP + phosphate + H(+)</text>
        <dbReference type="Rhea" id="RHEA:13065"/>
        <dbReference type="ChEBI" id="CHEBI:15377"/>
        <dbReference type="ChEBI" id="CHEBI:15378"/>
        <dbReference type="ChEBI" id="CHEBI:30616"/>
        <dbReference type="ChEBI" id="CHEBI:43474"/>
        <dbReference type="ChEBI" id="CHEBI:456216"/>
        <dbReference type="EC" id="5.6.2.4"/>
    </reaction>
</comment>
<evidence type="ECO:0000256" key="15">
    <source>
        <dbReference type="PROSITE-ProRule" id="PRU00560"/>
    </source>
</evidence>
<dbReference type="GO" id="GO:0005829">
    <property type="term" value="C:cytosol"/>
    <property type="evidence" value="ECO:0007669"/>
    <property type="project" value="TreeGrafter"/>
</dbReference>
<evidence type="ECO:0000256" key="12">
    <source>
        <dbReference type="ARBA" id="ARBA00034617"/>
    </source>
</evidence>
<feature type="domain" description="UvrD-like helicase C-terminal" evidence="18">
    <location>
        <begin position="406"/>
        <end position="762"/>
    </location>
</feature>
<dbReference type="InterPro" id="IPR000212">
    <property type="entry name" value="DNA_helicase_UvrD/REP"/>
</dbReference>
<evidence type="ECO:0000313" key="19">
    <source>
        <dbReference type="EMBL" id="QAY64556.1"/>
    </source>
</evidence>
<accession>A0A4P6EPY9</accession>
<evidence type="ECO:0000256" key="11">
    <source>
        <dbReference type="ARBA" id="ARBA00023235"/>
    </source>
</evidence>
<dbReference type="GO" id="GO:0005524">
    <property type="term" value="F:ATP binding"/>
    <property type="evidence" value="ECO:0007669"/>
    <property type="project" value="UniProtKB-UniRule"/>
</dbReference>
<keyword evidence="4" id="KW-0227">DNA damage</keyword>
<keyword evidence="2" id="KW-0540">Nuclease</keyword>
<evidence type="ECO:0000256" key="10">
    <source>
        <dbReference type="ARBA" id="ARBA00023204"/>
    </source>
</evidence>
<gene>
    <name evidence="19" type="ORF">ET495_16595</name>
</gene>
<reference evidence="19 20" key="1">
    <citation type="submission" date="2019-01" db="EMBL/GenBank/DDBJ databases">
        <title>Genome sequencing of strain 2JSPR-7.</title>
        <authorList>
            <person name="Heo J."/>
            <person name="Kim S.-J."/>
            <person name="Kim J.-S."/>
            <person name="Hong S.-B."/>
            <person name="Kwon S.-W."/>
        </authorList>
    </citation>
    <scope>NUCLEOTIDE SEQUENCE [LARGE SCALE GENOMIC DNA]</scope>
    <source>
        <strain evidence="19 20">2JSPR-7</strain>
    </source>
</reference>
<dbReference type="PROSITE" id="PS51217">
    <property type="entry name" value="UVRD_HELICASE_CTER"/>
    <property type="match status" value="1"/>
</dbReference>
<dbReference type="GO" id="GO:0003677">
    <property type="term" value="F:DNA binding"/>
    <property type="evidence" value="ECO:0007669"/>
    <property type="project" value="UniProtKB-KW"/>
</dbReference>
<evidence type="ECO:0000256" key="4">
    <source>
        <dbReference type="ARBA" id="ARBA00022763"/>
    </source>
</evidence>
<dbReference type="Gene3D" id="1.10.10.160">
    <property type="match status" value="1"/>
</dbReference>
<dbReference type="InterPro" id="IPR013986">
    <property type="entry name" value="DExx_box_DNA_helicase_dom_sf"/>
</dbReference>
<evidence type="ECO:0000313" key="20">
    <source>
        <dbReference type="Proteomes" id="UP000291758"/>
    </source>
</evidence>
<dbReference type="GO" id="GO:0033202">
    <property type="term" value="C:DNA helicase complex"/>
    <property type="evidence" value="ECO:0007669"/>
    <property type="project" value="TreeGrafter"/>
</dbReference>
<dbReference type="EMBL" id="CP035495">
    <property type="protein sequence ID" value="QAY64556.1"/>
    <property type="molecule type" value="Genomic_DNA"/>
</dbReference>
<dbReference type="PANTHER" id="PTHR11070:SF59">
    <property type="entry name" value="DNA 3'-5' HELICASE"/>
    <property type="match status" value="1"/>
</dbReference>
<evidence type="ECO:0000256" key="2">
    <source>
        <dbReference type="ARBA" id="ARBA00022722"/>
    </source>
</evidence>
<evidence type="ECO:0000256" key="8">
    <source>
        <dbReference type="ARBA" id="ARBA00022840"/>
    </source>
</evidence>
<dbReference type="InterPro" id="IPR014016">
    <property type="entry name" value="UvrD-like_ATP-bd"/>
</dbReference>
<evidence type="ECO:0000256" key="9">
    <source>
        <dbReference type="ARBA" id="ARBA00023125"/>
    </source>
</evidence>
<feature type="region of interest" description="Disordered" evidence="16">
    <location>
        <begin position="359"/>
        <end position="436"/>
    </location>
</feature>
<dbReference type="PROSITE" id="PS51198">
    <property type="entry name" value="UVRD_HELICASE_ATP_BIND"/>
    <property type="match status" value="1"/>
</dbReference>
<dbReference type="AlphaFoldDB" id="A0A4P6EPY9"/>
<dbReference type="Gene3D" id="3.40.50.300">
    <property type="entry name" value="P-loop containing nucleotide triphosphate hydrolases"/>
    <property type="match status" value="2"/>
</dbReference>